<dbReference type="InterPro" id="IPR019760">
    <property type="entry name" value="DNA-dir_DNA_pol_A_CS"/>
</dbReference>
<dbReference type="InterPro" id="IPR020045">
    <property type="entry name" value="DNA_polI_H3TH"/>
</dbReference>
<dbReference type="InterPro" id="IPR012337">
    <property type="entry name" value="RNaseH-like_sf"/>
</dbReference>
<feature type="domain" description="DNA-directed DNA polymerase family A palm" evidence="21">
    <location>
        <begin position="771"/>
        <end position="977"/>
    </location>
</feature>
<dbReference type="NCBIfam" id="TIGR00593">
    <property type="entry name" value="pola"/>
    <property type="match status" value="1"/>
</dbReference>
<comment type="similarity">
    <text evidence="1 17">Belongs to the DNA polymerase type-A family.</text>
</comment>
<gene>
    <name evidence="17 22" type="primary">polA</name>
    <name evidence="22" type="ORF">MBUL_01439</name>
</gene>
<dbReference type="InterPro" id="IPR020046">
    <property type="entry name" value="5-3_exonucl_a-hlix_arch_N"/>
</dbReference>
<keyword evidence="9 17" id="KW-0227">DNA damage</keyword>
<dbReference type="Gene3D" id="1.10.150.20">
    <property type="entry name" value="5' to 3' exonuclease, C-terminal subdomain"/>
    <property type="match status" value="2"/>
</dbReference>
<evidence type="ECO:0000256" key="13">
    <source>
        <dbReference type="ARBA" id="ARBA00023125"/>
    </source>
</evidence>
<dbReference type="FunFam" id="1.20.1060.10:FF:000001">
    <property type="entry name" value="DNA polymerase I"/>
    <property type="match status" value="1"/>
</dbReference>
<dbReference type="InterPro" id="IPR008918">
    <property type="entry name" value="HhH2"/>
</dbReference>
<dbReference type="InterPro" id="IPR018320">
    <property type="entry name" value="DNA_polymerase_1"/>
</dbReference>
<comment type="catalytic activity">
    <reaction evidence="15 17">
        <text>DNA(n) + a 2'-deoxyribonucleoside 5'-triphosphate = DNA(n+1) + diphosphate</text>
        <dbReference type="Rhea" id="RHEA:22508"/>
        <dbReference type="Rhea" id="RHEA-COMP:17339"/>
        <dbReference type="Rhea" id="RHEA-COMP:17340"/>
        <dbReference type="ChEBI" id="CHEBI:33019"/>
        <dbReference type="ChEBI" id="CHEBI:61560"/>
        <dbReference type="ChEBI" id="CHEBI:173112"/>
        <dbReference type="EC" id="2.7.7.7"/>
    </reaction>
</comment>
<dbReference type="PANTHER" id="PTHR10133:SF27">
    <property type="entry name" value="DNA POLYMERASE NU"/>
    <property type="match status" value="1"/>
</dbReference>
<dbReference type="InterPro" id="IPR029060">
    <property type="entry name" value="PIN-like_dom_sf"/>
</dbReference>
<dbReference type="GO" id="GO:0003887">
    <property type="term" value="F:DNA-directed DNA polymerase activity"/>
    <property type="evidence" value="ECO:0007669"/>
    <property type="project" value="UniProtKB-UniRule"/>
</dbReference>
<evidence type="ECO:0000256" key="5">
    <source>
        <dbReference type="ARBA" id="ARBA00022679"/>
    </source>
</evidence>
<protein>
    <recommendedName>
        <fullName evidence="4 16">DNA polymerase I</fullName>
        <ecNumber evidence="3 16">2.7.7.7</ecNumber>
    </recommendedName>
</protein>
<evidence type="ECO:0000256" key="11">
    <source>
        <dbReference type="ARBA" id="ARBA00022839"/>
    </source>
</evidence>
<dbReference type="InterPro" id="IPR036279">
    <property type="entry name" value="5-3_exonuclease_C_sf"/>
</dbReference>
<keyword evidence="11 17" id="KW-0269">Exonuclease</keyword>
<dbReference type="CDD" id="cd08637">
    <property type="entry name" value="DNA_pol_A_pol_I_C"/>
    <property type="match status" value="1"/>
</dbReference>
<dbReference type="PRINTS" id="PR00868">
    <property type="entry name" value="DNAPOLI"/>
</dbReference>
<keyword evidence="14 17" id="KW-0234">DNA repair</keyword>
<dbReference type="PANTHER" id="PTHR10133">
    <property type="entry name" value="DNA POLYMERASE I"/>
    <property type="match status" value="1"/>
</dbReference>
<keyword evidence="13 17" id="KW-0238">DNA-binding</keyword>
<evidence type="ECO:0000256" key="9">
    <source>
        <dbReference type="ARBA" id="ARBA00022763"/>
    </source>
</evidence>
<evidence type="ECO:0000313" key="22">
    <source>
        <dbReference type="EMBL" id="CAA2101954.1"/>
    </source>
</evidence>
<evidence type="ECO:0000256" key="7">
    <source>
        <dbReference type="ARBA" id="ARBA00022705"/>
    </source>
</evidence>
<evidence type="ECO:0000256" key="15">
    <source>
        <dbReference type="ARBA" id="ARBA00049244"/>
    </source>
</evidence>
<dbReference type="Gene3D" id="1.20.1060.10">
    <property type="entry name" value="Taq DNA Polymerase, Chain T, domain 4"/>
    <property type="match status" value="1"/>
</dbReference>
<dbReference type="GO" id="GO:0006261">
    <property type="term" value="P:DNA-templated DNA replication"/>
    <property type="evidence" value="ECO:0007669"/>
    <property type="project" value="UniProtKB-UniRule"/>
</dbReference>
<dbReference type="Pfam" id="PF01612">
    <property type="entry name" value="DNA_pol_A_exo1"/>
    <property type="match status" value="1"/>
</dbReference>
<dbReference type="GO" id="GO:0008409">
    <property type="term" value="F:5'-3' exonuclease activity"/>
    <property type="evidence" value="ECO:0007669"/>
    <property type="project" value="UniProtKB-UniRule"/>
</dbReference>
<dbReference type="InterPro" id="IPR002562">
    <property type="entry name" value="3'-5'_exonuclease_dom"/>
</dbReference>
<evidence type="ECO:0000259" key="21">
    <source>
        <dbReference type="SMART" id="SM00482"/>
    </source>
</evidence>
<dbReference type="GO" id="GO:0003677">
    <property type="term" value="F:DNA binding"/>
    <property type="evidence" value="ECO:0007669"/>
    <property type="project" value="UniProtKB-UniRule"/>
</dbReference>
<dbReference type="Gene3D" id="3.30.70.370">
    <property type="match status" value="1"/>
</dbReference>
<keyword evidence="12 17" id="KW-0239">DNA-directed DNA polymerase</keyword>
<keyword evidence="6 17" id="KW-0548">Nucleotidyltransferase</keyword>
<name>A0A679IRD5_9HYPH</name>
<evidence type="ECO:0000259" key="20">
    <source>
        <dbReference type="SMART" id="SM00475"/>
    </source>
</evidence>
<dbReference type="SUPFAM" id="SSF53098">
    <property type="entry name" value="Ribonuclease H-like"/>
    <property type="match status" value="1"/>
</dbReference>
<dbReference type="FunFam" id="3.30.420.10:FF:000026">
    <property type="entry name" value="DNA polymerase I"/>
    <property type="match status" value="1"/>
</dbReference>
<dbReference type="Gene3D" id="3.30.420.10">
    <property type="entry name" value="Ribonuclease H-like superfamily/Ribonuclease H"/>
    <property type="match status" value="1"/>
</dbReference>
<dbReference type="FunFam" id="1.10.150.20:FF:000002">
    <property type="entry name" value="DNA polymerase I"/>
    <property type="match status" value="1"/>
</dbReference>
<keyword evidence="7 17" id="KW-0235">DNA replication</keyword>
<evidence type="ECO:0000256" key="10">
    <source>
        <dbReference type="ARBA" id="ARBA00022801"/>
    </source>
</evidence>
<feature type="domain" description="3'-5' exonuclease" evidence="19">
    <location>
        <begin position="393"/>
        <end position="602"/>
    </location>
</feature>
<evidence type="ECO:0000256" key="1">
    <source>
        <dbReference type="ARBA" id="ARBA00007705"/>
    </source>
</evidence>
<evidence type="ECO:0000259" key="19">
    <source>
        <dbReference type="SMART" id="SM00474"/>
    </source>
</evidence>
<comment type="function">
    <text evidence="17">In addition to polymerase activity, this DNA polymerase exhibits 3'-5' and 5'-3' exonuclease activity.</text>
</comment>
<evidence type="ECO:0000256" key="2">
    <source>
        <dbReference type="ARBA" id="ARBA00011541"/>
    </source>
</evidence>
<dbReference type="EC" id="2.7.7.7" evidence="3 16"/>
<dbReference type="InterPro" id="IPR001098">
    <property type="entry name" value="DNA-dir_DNA_pol_A_palm_dom"/>
</dbReference>
<proteinExistence type="inferred from homology"/>
<dbReference type="SMART" id="SM00475">
    <property type="entry name" value="53EXOc"/>
    <property type="match status" value="1"/>
</dbReference>
<evidence type="ECO:0000256" key="3">
    <source>
        <dbReference type="ARBA" id="ARBA00012417"/>
    </source>
</evidence>
<dbReference type="FunFam" id="1.10.150.20:FF:000003">
    <property type="entry name" value="DNA polymerase I"/>
    <property type="match status" value="1"/>
</dbReference>
<dbReference type="GO" id="GO:0008408">
    <property type="term" value="F:3'-5' exonuclease activity"/>
    <property type="evidence" value="ECO:0007669"/>
    <property type="project" value="UniProtKB-UniRule"/>
</dbReference>
<evidence type="ECO:0000256" key="14">
    <source>
        <dbReference type="ARBA" id="ARBA00023204"/>
    </source>
</evidence>
<keyword evidence="5 17" id="KW-0808">Transferase</keyword>
<evidence type="ECO:0000256" key="16">
    <source>
        <dbReference type="NCBIfam" id="TIGR00593"/>
    </source>
</evidence>
<dbReference type="SMART" id="SM00279">
    <property type="entry name" value="HhH2"/>
    <property type="match status" value="1"/>
</dbReference>
<dbReference type="NCBIfam" id="NF004397">
    <property type="entry name" value="PRK05755.1"/>
    <property type="match status" value="1"/>
</dbReference>
<dbReference type="SUPFAM" id="SSF47807">
    <property type="entry name" value="5' to 3' exonuclease, C-terminal subdomain"/>
    <property type="match status" value="1"/>
</dbReference>
<dbReference type="CDD" id="cd09859">
    <property type="entry name" value="PIN_53EXO"/>
    <property type="match status" value="1"/>
</dbReference>
<dbReference type="Gene3D" id="3.40.50.1010">
    <property type="entry name" value="5'-nuclease"/>
    <property type="match status" value="1"/>
</dbReference>
<sequence length="1017" mass="111093">MTTSASAPVGPGDQIILVDGSSFIFRAYFQSINQDQKYNTRPSDGLPTGAVRLFCTKIAQFVQDGAAGIKPTHLAIVFDKSEGSFRKELFPDYKGHRPDAPDDLKRQMPLMREAVRSFGLQPIELERYEADDLIATYSRQAEARGAGVIIVSSDKDLMQLVGPLVRFYDFESGVKGKPGHRPERNLDLDAIIAKWEGLQPNQIGDALALIGDTSDNVPGVPGIGLKTAAALIKEYGSLDALLERAGEIKQPKRRETLLASIDQAKLSRRLVALEENVPLPVALDDLRLPAPDPQKLVGFLKAMEFNTLTRRIASMLHVDPETVKPDPSLLPGSDGTDAPPFEATAQGGEVDPFADLNLPEGEAKPRGPSEPTPSGLVALRAAEATNPIDTTGYETITGLGQLEAWIAEAREAGVVAVDTETDSLDANNAALVGVSLAVAPGRAAYIPLAHLEPVAASEASDLFGDAKAATGQFSPVSGQIPIDAALKALKPLLEDPGVLKVGQNIKYDWLVFRRQSVAIEIAPFDDTMLISYVLDAGKGGHGMDELARRHLGHQPISFSDVAGTGKAKITFDKVPLDKATAYAAEDADVTLRLWRMMKPRLVAERRVTVYETLERPLVPVIARMEAAGIRVDRNMLSRLSGDFSQILVRLEEEIQEDAGERFQVSSPKQIGDILFGKMGLPGAKKTPSGQWATPATLLEELAQAGHELPKKILEWRQLAKLKSTYTDSLQQHADRETDRVHTSFSLAATTTGRLSSSEPNLQNIPIRTEEGRRIRRAFVAPEGRKLISADYSQIELRILAHIADIPQLRQAFEDGVDIHAATASAMFGVPLKDMTSDLRRRAKTINFGIIYGISAFGLADRLGIGREEASAFIKQYFERFPGIRAYIDDTKKLCRDLGYVTTLFGRVCHYPQIRSNNPNERASVERQAINAPIQGSAADIIRRAMTRMEQALRAEKLNVTMLLQVHDELVFEAPEDEVEKALPVIRRVMVEAPAPALTLRVPLVVEAQAAGNWEEAH</sequence>
<dbReference type="AlphaFoldDB" id="A0A679IRD5"/>
<dbReference type="InterPro" id="IPR002421">
    <property type="entry name" value="5-3_exonuclease"/>
</dbReference>
<dbReference type="SMART" id="SM00474">
    <property type="entry name" value="35EXOc"/>
    <property type="match status" value="1"/>
</dbReference>
<dbReference type="InterPro" id="IPR002298">
    <property type="entry name" value="DNA_polymerase_A"/>
</dbReference>
<dbReference type="CDD" id="cd09898">
    <property type="entry name" value="H3TH_53EXO"/>
    <property type="match status" value="1"/>
</dbReference>
<dbReference type="InterPro" id="IPR043502">
    <property type="entry name" value="DNA/RNA_pol_sf"/>
</dbReference>
<keyword evidence="10 17" id="KW-0378">Hydrolase</keyword>
<dbReference type="InterPro" id="IPR036397">
    <property type="entry name" value="RNaseH_sf"/>
</dbReference>
<accession>A0A679IRD5</accession>
<dbReference type="EMBL" id="LR743504">
    <property type="protein sequence ID" value="CAA2101954.1"/>
    <property type="molecule type" value="Genomic_DNA"/>
</dbReference>
<keyword evidence="8" id="KW-0540">Nuclease</keyword>
<evidence type="ECO:0000256" key="18">
    <source>
        <dbReference type="SAM" id="MobiDB-lite"/>
    </source>
</evidence>
<evidence type="ECO:0000256" key="6">
    <source>
        <dbReference type="ARBA" id="ARBA00022695"/>
    </source>
</evidence>
<dbReference type="SUPFAM" id="SSF56672">
    <property type="entry name" value="DNA/RNA polymerases"/>
    <property type="match status" value="1"/>
</dbReference>
<dbReference type="Pfam" id="PF00476">
    <property type="entry name" value="DNA_pol_A"/>
    <property type="match status" value="1"/>
</dbReference>
<dbReference type="PROSITE" id="PS00447">
    <property type="entry name" value="DNA_POLYMERASE_A"/>
    <property type="match status" value="1"/>
</dbReference>
<dbReference type="GO" id="GO:0006302">
    <property type="term" value="P:double-strand break repair"/>
    <property type="evidence" value="ECO:0007669"/>
    <property type="project" value="TreeGrafter"/>
</dbReference>
<dbReference type="SMART" id="SM00482">
    <property type="entry name" value="POLAc"/>
    <property type="match status" value="1"/>
</dbReference>
<feature type="domain" description="5'-3' exonuclease" evidence="20">
    <location>
        <begin position="13"/>
        <end position="289"/>
    </location>
</feature>
<dbReference type="CDD" id="cd06139">
    <property type="entry name" value="DNA_polA_I_Ecoli_like_exo"/>
    <property type="match status" value="1"/>
</dbReference>
<evidence type="ECO:0000256" key="8">
    <source>
        <dbReference type="ARBA" id="ARBA00022722"/>
    </source>
</evidence>
<feature type="region of interest" description="Disordered" evidence="18">
    <location>
        <begin position="319"/>
        <end position="373"/>
    </location>
</feature>
<reference evidence="22" key="1">
    <citation type="submission" date="2019-12" db="EMBL/GenBank/DDBJ databases">
        <authorList>
            <person name="Cremers G."/>
        </authorList>
    </citation>
    <scope>NUCLEOTIDE SEQUENCE</scope>
    <source>
        <strain evidence="22">Mbul1</strain>
    </source>
</reference>
<evidence type="ECO:0000256" key="12">
    <source>
        <dbReference type="ARBA" id="ARBA00022932"/>
    </source>
</evidence>
<organism evidence="22">
    <name type="scientific">Methylobacterium bullatum</name>
    <dbReference type="NCBI Taxonomy" id="570505"/>
    <lineage>
        <taxon>Bacteria</taxon>
        <taxon>Pseudomonadati</taxon>
        <taxon>Pseudomonadota</taxon>
        <taxon>Alphaproteobacteria</taxon>
        <taxon>Hyphomicrobiales</taxon>
        <taxon>Methylobacteriaceae</taxon>
        <taxon>Methylobacterium</taxon>
    </lineage>
</organism>
<dbReference type="SUPFAM" id="SSF88723">
    <property type="entry name" value="PIN domain-like"/>
    <property type="match status" value="1"/>
</dbReference>
<dbReference type="Pfam" id="PF02739">
    <property type="entry name" value="5_3_exonuc_N"/>
    <property type="match status" value="1"/>
</dbReference>
<comment type="subunit">
    <text evidence="2">Single-chain monomer with multiple functions.</text>
</comment>
<evidence type="ECO:0000256" key="4">
    <source>
        <dbReference type="ARBA" id="ARBA00020311"/>
    </source>
</evidence>
<evidence type="ECO:0000256" key="17">
    <source>
        <dbReference type="RuleBase" id="RU004460"/>
    </source>
</evidence>
<dbReference type="Pfam" id="PF01367">
    <property type="entry name" value="5_3_exonuc"/>
    <property type="match status" value="1"/>
</dbReference>